<dbReference type="Pfam" id="PF10646">
    <property type="entry name" value="Germane"/>
    <property type="match status" value="1"/>
</dbReference>
<evidence type="ECO:0000256" key="2">
    <source>
        <dbReference type="SAM" id="SignalP"/>
    </source>
</evidence>
<feature type="compositionally biased region" description="Polar residues" evidence="1">
    <location>
        <begin position="32"/>
        <end position="45"/>
    </location>
</feature>
<reference evidence="4 5" key="1">
    <citation type="submission" date="2014-06" db="EMBL/GenBank/DDBJ databases">
        <title>Draft genome sequence of Paenibacillus sp. MSt1.</title>
        <authorList>
            <person name="Aw Y.K."/>
            <person name="Ong K.S."/>
            <person name="Gan H.M."/>
            <person name="Lee S.M."/>
        </authorList>
    </citation>
    <scope>NUCLEOTIDE SEQUENCE [LARGE SCALE GENOMIC DNA]</scope>
    <source>
        <strain evidence="4 5">MSt1</strain>
    </source>
</reference>
<dbReference type="EMBL" id="JNVM01000008">
    <property type="protein sequence ID" value="KEQ26044.1"/>
    <property type="molecule type" value="Genomic_DNA"/>
</dbReference>
<proteinExistence type="predicted"/>
<feature type="region of interest" description="Disordered" evidence="1">
    <location>
        <begin position="25"/>
        <end position="72"/>
    </location>
</feature>
<dbReference type="InterPro" id="IPR019606">
    <property type="entry name" value="GerMN"/>
</dbReference>
<feature type="domain" description="GerMN" evidence="3">
    <location>
        <begin position="78"/>
        <end position="185"/>
    </location>
</feature>
<sequence length="202" mass="21740">MHKTWQKGMAAAAIAALLLAGCGTSKAPLQGTAETPPSKSGQAAQPGTGGDKTTTPTTPPETSTPKPDPEKKELKIKAYYSDAQLEKLVQKDVTISIKQDQDKYLAALNQLKKSPDDKTIPLFKGFTYKSVALKDGQLNLDVSIADDGRLGSGGEEMLLDALQKTMFQFSEVKSIELLVDGKQVESLMGHMDLPHPIKRSQS</sequence>
<evidence type="ECO:0000256" key="1">
    <source>
        <dbReference type="SAM" id="MobiDB-lite"/>
    </source>
</evidence>
<keyword evidence="2" id="KW-0732">Signal</keyword>
<dbReference type="PROSITE" id="PS51257">
    <property type="entry name" value="PROKAR_LIPOPROTEIN"/>
    <property type="match status" value="1"/>
</dbReference>
<feature type="signal peptide" evidence="2">
    <location>
        <begin position="1"/>
        <end position="27"/>
    </location>
</feature>
<dbReference type="eggNOG" id="COG5401">
    <property type="taxonomic scope" value="Bacteria"/>
</dbReference>
<dbReference type="AlphaFoldDB" id="A0A081P5S1"/>
<evidence type="ECO:0000313" key="5">
    <source>
        <dbReference type="Proteomes" id="UP000028123"/>
    </source>
</evidence>
<dbReference type="OrthoDB" id="1954033at2"/>
<organism evidence="4 5">
    <name type="scientific">Paenibacillus tyrfis</name>
    <dbReference type="NCBI Taxonomy" id="1501230"/>
    <lineage>
        <taxon>Bacteria</taxon>
        <taxon>Bacillati</taxon>
        <taxon>Bacillota</taxon>
        <taxon>Bacilli</taxon>
        <taxon>Bacillales</taxon>
        <taxon>Paenibacillaceae</taxon>
        <taxon>Paenibacillus</taxon>
    </lineage>
</organism>
<comment type="caution">
    <text evidence="4">The sequence shown here is derived from an EMBL/GenBank/DDBJ whole genome shotgun (WGS) entry which is preliminary data.</text>
</comment>
<name>A0A081P5S1_9BACL</name>
<feature type="compositionally biased region" description="Low complexity" evidence="1">
    <location>
        <begin position="51"/>
        <end position="65"/>
    </location>
</feature>
<evidence type="ECO:0000259" key="3">
    <source>
        <dbReference type="Pfam" id="PF10646"/>
    </source>
</evidence>
<keyword evidence="5" id="KW-1185">Reference proteome</keyword>
<dbReference type="Proteomes" id="UP000028123">
    <property type="component" value="Unassembled WGS sequence"/>
</dbReference>
<evidence type="ECO:0000313" key="4">
    <source>
        <dbReference type="EMBL" id="KEQ26044.1"/>
    </source>
</evidence>
<protein>
    <recommendedName>
        <fullName evidence="3">GerMN domain-containing protein</fullName>
    </recommendedName>
</protein>
<gene>
    <name evidence="4" type="ORF">ET33_36290</name>
</gene>
<accession>A0A081P5S1</accession>
<dbReference type="RefSeq" id="WP_036680563.1">
    <property type="nucleotide sequence ID" value="NZ_JNVM01000008.1"/>
</dbReference>
<feature type="chain" id="PRO_5001761426" description="GerMN domain-containing protein" evidence="2">
    <location>
        <begin position="28"/>
        <end position="202"/>
    </location>
</feature>